<reference evidence="9 10" key="1">
    <citation type="submission" date="2019-04" db="EMBL/GenBank/DDBJ databases">
        <title>Friends and foes A comparative genomics study of 23 Aspergillus species from section Flavi.</title>
        <authorList>
            <consortium name="DOE Joint Genome Institute"/>
            <person name="Kjaerbolling I."/>
            <person name="Vesth T."/>
            <person name="Frisvad J.C."/>
            <person name="Nybo J.L."/>
            <person name="Theobald S."/>
            <person name="Kildgaard S."/>
            <person name="Isbrandt T."/>
            <person name="Kuo A."/>
            <person name="Sato A."/>
            <person name="Lyhne E.K."/>
            <person name="Kogle M.E."/>
            <person name="Wiebenga A."/>
            <person name="Kun R.S."/>
            <person name="Lubbers R.J."/>
            <person name="Makela M.R."/>
            <person name="Barry K."/>
            <person name="Chovatia M."/>
            <person name="Clum A."/>
            <person name="Daum C."/>
            <person name="Haridas S."/>
            <person name="He G."/>
            <person name="LaButti K."/>
            <person name="Lipzen A."/>
            <person name="Mondo S."/>
            <person name="Riley R."/>
            <person name="Salamov A."/>
            <person name="Simmons B.A."/>
            <person name="Magnuson J.K."/>
            <person name="Henrissat B."/>
            <person name="Mortensen U.H."/>
            <person name="Larsen T.O."/>
            <person name="Devries R.P."/>
            <person name="Grigoriev I.V."/>
            <person name="Machida M."/>
            <person name="Baker S.E."/>
            <person name="Andersen M.R."/>
        </authorList>
    </citation>
    <scope>NUCLEOTIDE SEQUENCE [LARGE SCALE GENOMIC DNA]</scope>
    <source>
        <strain evidence="9 10">CBS 117626</strain>
    </source>
</reference>
<evidence type="ECO:0000256" key="5">
    <source>
        <dbReference type="ARBA" id="ARBA00023136"/>
    </source>
</evidence>
<keyword evidence="10" id="KW-1185">Reference proteome</keyword>
<dbReference type="EMBL" id="ML738611">
    <property type="protein sequence ID" value="KAE8164132.1"/>
    <property type="molecule type" value="Genomic_DNA"/>
</dbReference>
<evidence type="ECO:0000256" key="1">
    <source>
        <dbReference type="ARBA" id="ARBA00004141"/>
    </source>
</evidence>
<feature type="region of interest" description="Disordered" evidence="6">
    <location>
        <begin position="210"/>
        <end position="251"/>
    </location>
</feature>
<dbReference type="PANTHER" id="PTHR23506">
    <property type="entry name" value="GH10249P"/>
    <property type="match status" value="1"/>
</dbReference>
<keyword evidence="3 7" id="KW-0812">Transmembrane</keyword>
<dbReference type="InterPro" id="IPR011701">
    <property type="entry name" value="MFS"/>
</dbReference>
<accession>A0A5N6UZK6</accession>
<dbReference type="GO" id="GO:0016020">
    <property type="term" value="C:membrane"/>
    <property type="evidence" value="ECO:0007669"/>
    <property type="project" value="UniProtKB-SubCell"/>
</dbReference>
<dbReference type="InterPro" id="IPR036259">
    <property type="entry name" value="MFS_trans_sf"/>
</dbReference>
<feature type="transmembrane region" description="Helical" evidence="7">
    <location>
        <begin position="63"/>
        <end position="83"/>
    </location>
</feature>
<feature type="transmembrane region" description="Helical" evidence="7">
    <location>
        <begin position="370"/>
        <end position="396"/>
    </location>
</feature>
<dbReference type="GO" id="GO:0022857">
    <property type="term" value="F:transmembrane transporter activity"/>
    <property type="evidence" value="ECO:0007669"/>
    <property type="project" value="InterPro"/>
</dbReference>
<protein>
    <submittedName>
        <fullName evidence="9">Major facilitator superfamily domain-containing protein</fullName>
    </submittedName>
</protein>
<feature type="transmembrane region" description="Helical" evidence="7">
    <location>
        <begin position="417"/>
        <end position="439"/>
    </location>
</feature>
<feature type="transmembrane region" description="Helical" evidence="7">
    <location>
        <begin position="118"/>
        <end position="139"/>
    </location>
</feature>
<feature type="compositionally biased region" description="Basic and acidic residues" evidence="6">
    <location>
        <begin position="218"/>
        <end position="227"/>
    </location>
</feature>
<feature type="compositionally biased region" description="Polar residues" evidence="6">
    <location>
        <begin position="236"/>
        <end position="247"/>
    </location>
</feature>
<dbReference type="InterPro" id="IPR020846">
    <property type="entry name" value="MFS_dom"/>
</dbReference>
<feature type="domain" description="Major facilitator superfamily (MFS) profile" evidence="8">
    <location>
        <begin position="25"/>
        <end position="469"/>
    </location>
</feature>
<feature type="transmembrane region" description="Helical" evidence="7">
    <location>
        <begin position="267"/>
        <end position="286"/>
    </location>
</feature>
<evidence type="ECO:0000313" key="10">
    <source>
        <dbReference type="Proteomes" id="UP000326950"/>
    </source>
</evidence>
<evidence type="ECO:0000259" key="8">
    <source>
        <dbReference type="PROSITE" id="PS50850"/>
    </source>
</evidence>
<dbReference type="OrthoDB" id="5086884at2759"/>
<feature type="transmembrane region" description="Helical" evidence="7">
    <location>
        <begin position="180"/>
        <end position="200"/>
    </location>
</feature>
<dbReference type="SUPFAM" id="SSF103473">
    <property type="entry name" value="MFS general substrate transporter"/>
    <property type="match status" value="1"/>
</dbReference>
<proteinExistence type="predicted"/>
<feature type="transmembrane region" description="Helical" evidence="7">
    <location>
        <begin position="445"/>
        <end position="467"/>
    </location>
</feature>
<dbReference type="AlphaFoldDB" id="A0A5N6UZK6"/>
<gene>
    <name evidence="9" type="ORF">BDV40DRAFT_287264</name>
</gene>
<feature type="transmembrane region" description="Helical" evidence="7">
    <location>
        <begin position="298"/>
        <end position="318"/>
    </location>
</feature>
<dbReference type="Proteomes" id="UP000326950">
    <property type="component" value="Unassembled WGS sequence"/>
</dbReference>
<feature type="transmembrane region" description="Helical" evidence="7">
    <location>
        <begin position="330"/>
        <end position="350"/>
    </location>
</feature>
<keyword evidence="4 7" id="KW-1133">Transmembrane helix</keyword>
<dbReference type="Gene3D" id="1.20.1250.20">
    <property type="entry name" value="MFS general substrate transporter like domains"/>
    <property type="match status" value="2"/>
</dbReference>
<dbReference type="InterPro" id="IPR050930">
    <property type="entry name" value="MFS_Vesicular_Transporter"/>
</dbReference>
<sequence>MASEKQLPWGYRWRSSRFFILTTVFFAFSSPETFLYGFVVPILSFMLEDRLSMDPSQTQRMTTAVLTVHGFMSLISAPIIAHFADKTPNRKTPMLIALAGCVAGTLLVASTFSIEALFIGRILQAVSGSATWIVGFATMTDNIDLDHIGKAIGTSMSIVTAAQLGGPIVAGALLELVGYWPTWSAPLLVLFLDIIARLLMLETRELPLDRPSSPKLTAPRDPEESERAPLLPPSTPINESPDYNTDTTETEQVKPSRSFYRIMISDAGIVACVMNTLVFATLISAFDATLPLHLRDTFHWNTLSVGMIFLTLQLPPMFLGPVVGWLRDRVGARGPATVGWVLSAPFLWLLGVPGDKKFPWASPETNGEAIFLTGLVSLGIVFTLIRGGGTMQLVAATKDMEAKDPKIFGEFGGSSRVFSLTEVAFSLGSMLGPLISGTLSETAGYYYMNLVMGAFCLPVALSCFLYFRV</sequence>
<dbReference type="Pfam" id="PF07690">
    <property type="entry name" value="MFS_1"/>
    <property type="match status" value="1"/>
</dbReference>
<keyword evidence="2" id="KW-0813">Transport</keyword>
<feature type="transmembrane region" description="Helical" evidence="7">
    <location>
        <begin position="95"/>
        <end position="112"/>
    </location>
</feature>
<name>A0A5N6UZK6_ASPTM</name>
<evidence type="ECO:0000256" key="2">
    <source>
        <dbReference type="ARBA" id="ARBA00022448"/>
    </source>
</evidence>
<feature type="transmembrane region" description="Helical" evidence="7">
    <location>
        <begin position="151"/>
        <end position="174"/>
    </location>
</feature>
<feature type="transmembrane region" description="Helical" evidence="7">
    <location>
        <begin position="18"/>
        <end position="43"/>
    </location>
</feature>
<comment type="subcellular location">
    <subcellularLocation>
        <location evidence="1">Membrane</location>
        <topology evidence="1">Multi-pass membrane protein</topology>
    </subcellularLocation>
</comment>
<evidence type="ECO:0000256" key="6">
    <source>
        <dbReference type="SAM" id="MobiDB-lite"/>
    </source>
</evidence>
<dbReference type="PANTHER" id="PTHR23506:SF35">
    <property type="entry name" value="MAJOR FACILITATOR SUPERFAMILY (MFS) PROFILE DOMAIN-CONTAINING PROTEIN-RELATED"/>
    <property type="match status" value="1"/>
</dbReference>
<dbReference type="CDD" id="cd17325">
    <property type="entry name" value="MFS_MdtG_SLC18_like"/>
    <property type="match status" value="1"/>
</dbReference>
<evidence type="ECO:0000256" key="7">
    <source>
        <dbReference type="SAM" id="Phobius"/>
    </source>
</evidence>
<evidence type="ECO:0000313" key="9">
    <source>
        <dbReference type="EMBL" id="KAE8164132.1"/>
    </source>
</evidence>
<evidence type="ECO:0000256" key="3">
    <source>
        <dbReference type="ARBA" id="ARBA00022692"/>
    </source>
</evidence>
<evidence type="ECO:0000256" key="4">
    <source>
        <dbReference type="ARBA" id="ARBA00022989"/>
    </source>
</evidence>
<organism evidence="9 10">
    <name type="scientific">Aspergillus tamarii</name>
    <dbReference type="NCBI Taxonomy" id="41984"/>
    <lineage>
        <taxon>Eukaryota</taxon>
        <taxon>Fungi</taxon>
        <taxon>Dikarya</taxon>
        <taxon>Ascomycota</taxon>
        <taxon>Pezizomycotina</taxon>
        <taxon>Eurotiomycetes</taxon>
        <taxon>Eurotiomycetidae</taxon>
        <taxon>Eurotiales</taxon>
        <taxon>Aspergillaceae</taxon>
        <taxon>Aspergillus</taxon>
        <taxon>Aspergillus subgen. Circumdati</taxon>
    </lineage>
</organism>
<keyword evidence="5 7" id="KW-0472">Membrane</keyword>
<dbReference type="PROSITE" id="PS50850">
    <property type="entry name" value="MFS"/>
    <property type="match status" value="1"/>
</dbReference>